<dbReference type="EMBL" id="AP006618">
    <property type="protein sequence ID" value="BAD57538.1"/>
    <property type="molecule type" value="Genomic_DNA"/>
</dbReference>
<feature type="compositionally biased region" description="Basic and acidic residues" evidence="1">
    <location>
        <begin position="1"/>
        <end position="10"/>
    </location>
</feature>
<evidence type="ECO:0000256" key="1">
    <source>
        <dbReference type="SAM" id="MobiDB-lite"/>
    </source>
</evidence>
<sequence>MGIGRVEPRRNPLGGRPFRLSALSPTDRSGSASHVIPAAGTATGGNAPIAPGPRSRRGPEPERRGAATARPAHPL</sequence>
<dbReference type="HOGENOM" id="CLU_2667423_0_0_11"/>
<feature type="compositionally biased region" description="Low complexity" evidence="1">
    <location>
        <begin position="36"/>
        <end position="53"/>
    </location>
</feature>
<keyword evidence="3" id="KW-1185">Reference proteome</keyword>
<dbReference type="Proteomes" id="UP000006820">
    <property type="component" value="Chromosome"/>
</dbReference>
<evidence type="ECO:0000313" key="2">
    <source>
        <dbReference type="EMBL" id="BAD57538.1"/>
    </source>
</evidence>
<dbReference type="AlphaFoldDB" id="Q5YWA3"/>
<dbReference type="KEGG" id="nfa:NFA_26910"/>
<feature type="region of interest" description="Disordered" evidence="1">
    <location>
        <begin position="1"/>
        <end position="75"/>
    </location>
</feature>
<evidence type="ECO:0000313" key="3">
    <source>
        <dbReference type="Proteomes" id="UP000006820"/>
    </source>
</evidence>
<name>Q5YWA3_NOCFA</name>
<reference evidence="2 3" key="1">
    <citation type="journal article" date="2004" name="Proc. Natl. Acad. Sci. U.S.A.">
        <title>The complete genomic sequence of Nocardia farcinica IFM 10152.</title>
        <authorList>
            <person name="Ishikawa J."/>
            <person name="Yamashita A."/>
            <person name="Mikami Y."/>
            <person name="Hoshino Y."/>
            <person name="Kurita H."/>
            <person name="Hotta K."/>
            <person name="Shiba T."/>
            <person name="Hattori M."/>
        </authorList>
    </citation>
    <scope>NUCLEOTIDE SEQUENCE [LARGE SCALE GENOMIC DNA]</scope>
    <source>
        <strain evidence="2 3">IFM 10152</strain>
    </source>
</reference>
<dbReference type="STRING" id="247156.NFA_26910"/>
<accession>Q5YWA3</accession>
<gene>
    <name evidence="2" type="ordered locus">NFA_26910</name>
</gene>
<protein>
    <submittedName>
        <fullName evidence="2">Uncharacterized protein</fullName>
    </submittedName>
</protein>
<organism evidence="2 3">
    <name type="scientific">Nocardia farcinica (strain IFM 10152)</name>
    <dbReference type="NCBI Taxonomy" id="247156"/>
    <lineage>
        <taxon>Bacteria</taxon>
        <taxon>Bacillati</taxon>
        <taxon>Actinomycetota</taxon>
        <taxon>Actinomycetes</taxon>
        <taxon>Mycobacteriales</taxon>
        <taxon>Nocardiaceae</taxon>
        <taxon>Nocardia</taxon>
    </lineage>
</organism>
<proteinExistence type="predicted"/>
<feature type="compositionally biased region" description="Polar residues" evidence="1">
    <location>
        <begin position="23"/>
        <end position="32"/>
    </location>
</feature>